<evidence type="ECO:0000256" key="1">
    <source>
        <dbReference type="ARBA" id="ARBA00022679"/>
    </source>
</evidence>
<keyword evidence="2" id="KW-0012">Acyltransferase</keyword>
<dbReference type="PANTHER" id="PTHR43877">
    <property type="entry name" value="AMINOALKYLPHOSPHONATE N-ACETYLTRANSFERASE-RELATED-RELATED"/>
    <property type="match status" value="1"/>
</dbReference>
<evidence type="ECO:0000259" key="3">
    <source>
        <dbReference type="PROSITE" id="PS51186"/>
    </source>
</evidence>
<dbReference type="Gene3D" id="3.40.630.30">
    <property type="match status" value="1"/>
</dbReference>
<dbReference type="InterPro" id="IPR000182">
    <property type="entry name" value="GNAT_dom"/>
</dbReference>
<proteinExistence type="predicted"/>
<dbReference type="SUPFAM" id="SSF55729">
    <property type="entry name" value="Acyl-CoA N-acyltransferases (Nat)"/>
    <property type="match status" value="1"/>
</dbReference>
<keyword evidence="5" id="KW-1185">Reference proteome</keyword>
<dbReference type="GO" id="GO:0016747">
    <property type="term" value="F:acyltransferase activity, transferring groups other than amino-acyl groups"/>
    <property type="evidence" value="ECO:0007669"/>
    <property type="project" value="InterPro"/>
</dbReference>
<sequence>MTSGTSSDAIEGGAQDYILRPAFLSDAAELAKLGRESFCASFEHLYAAEDLSAFLESAYTPQVVEQEIADDRYIHKLADEEGALLGYCKMSDPSGYIEYSDAVKPIALNQLYTAPGMTGRGIGARLMGWAIAEAKQRGCDAIQLSVWSENFGAQRFYERYGFKKIADIDFWVGSHRDDEFLFEKRLGD</sequence>
<dbReference type="EMBL" id="CP012669">
    <property type="protein sequence ID" value="ALE15599.1"/>
    <property type="molecule type" value="Genomic_DNA"/>
</dbReference>
<dbReference type="InterPro" id="IPR050832">
    <property type="entry name" value="Bact_Acetyltransf"/>
</dbReference>
<organism evidence="4 5">
    <name type="scientific">Altererythrobacter epoxidivorans</name>
    <dbReference type="NCBI Taxonomy" id="361183"/>
    <lineage>
        <taxon>Bacteria</taxon>
        <taxon>Pseudomonadati</taxon>
        <taxon>Pseudomonadota</taxon>
        <taxon>Alphaproteobacteria</taxon>
        <taxon>Sphingomonadales</taxon>
        <taxon>Erythrobacteraceae</taxon>
        <taxon>Altererythrobacter</taxon>
    </lineage>
</organism>
<dbReference type="Proteomes" id="UP000057938">
    <property type="component" value="Chromosome"/>
</dbReference>
<accession>A0A0M5KZ07</accession>
<dbReference type="InterPro" id="IPR016181">
    <property type="entry name" value="Acyl_CoA_acyltransferase"/>
</dbReference>
<dbReference type="STRING" id="361183.AMC99_00283"/>
<evidence type="ECO:0000313" key="5">
    <source>
        <dbReference type="Proteomes" id="UP000057938"/>
    </source>
</evidence>
<dbReference type="KEGG" id="aep:AMC99_00283"/>
<gene>
    <name evidence="4" type="ORF">AMC99_00283</name>
</gene>
<feature type="domain" description="N-acetyltransferase" evidence="3">
    <location>
        <begin position="17"/>
        <end position="187"/>
    </location>
</feature>
<evidence type="ECO:0000256" key="2">
    <source>
        <dbReference type="ARBA" id="ARBA00023315"/>
    </source>
</evidence>
<keyword evidence="1 4" id="KW-0808">Transferase</keyword>
<dbReference type="OrthoDB" id="143110at2"/>
<evidence type="ECO:0000313" key="4">
    <source>
        <dbReference type="EMBL" id="ALE15599.1"/>
    </source>
</evidence>
<dbReference type="Pfam" id="PF00583">
    <property type="entry name" value="Acetyltransf_1"/>
    <property type="match status" value="1"/>
</dbReference>
<name>A0A0M5KZ07_9SPHN</name>
<dbReference type="CDD" id="cd04301">
    <property type="entry name" value="NAT_SF"/>
    <property type="match status" value="1"/>
</dbReference>
<dbReference type="RefSeq" id="WP_061921832.1">
    <property type="nucleotide sequence ID" value="NZ_CP012669.1"/>
</dbReference>
<protein>
    <submittedName>
        <fullName evidence="4">GCN5-related N-acetyltransferase</fullName>
    </submittedName>
</protein>
<dbReference type="PATRIC" id="fig|361183.4.peg.286"/>
<reference evidence="4 5" key="1">
    <citation type="submission" date="2015-09" db="EMBL/GenBank/DDBJ databases">
        <title>Complete genome sequence of a benzo[a]pyrene-degrading bacterium Altererythrobacter epoxidivorans CGMCC 1.7731T.</title>
        <authorList>
            <person name="Li Z."/>
            <person name="Cheng H."/>
            <person name="Huo Y."/>
            <person name="Xu X."/>
        </authorList>
    </citation>
    <scope>NUCLEOTIDE SEQUENCE [LARGE SCALE GENOMIC DNA]</scope>
    <source>
        <strain evidence="4 5">CGMCC 1.7731</strain>
    </source>
</reference>
<dbReference type="AlphaFoldDB" id="A0A0M5KZ07"/>
<dbReference type="PROSITE" id="PS51186">
    <property type="entry name" value="GNAT"/>
    <property type="match status" value="1"/>
</dbReference>